<evidence type="ECO:0000256" key="1">
    <source>
        <dbReference type="ARBA" id="ARBA00022679"/>
    </source>
</evidence>
<feature type="domain" description="Glutamine amidotransferase type-2" evidence="3">
    <location>
        <begin position="9"/>
        <end position="282"/>
    </location>
</feature>
<dbReference type="SUPFAM" id="SSF56235">
    <property type="entry name" value="N-terminal nucleophile aminohydrolases (Ntn hydrolases)"/>
    <property type="match status" value="1"/>
</dbReference>
<evidence type="ECO:0000313" key="4">
    <source>
        <dbReference type="EMBL" id="MPL91505.1"/>
    </source>
</evidence>
<reference evidence="4" key="1">
    <citation type="submission" date="2019-08" db="EMBL/GenBank/DDBJ databases">
        <authorList>
            <person name="Kucharzyk K."/>
            <person name="Murdoch R.W."/>
            <person name="Higgins S."/>
            <person name="Loffler F."/>
        </authorList>
    </citation>
    <scope>NUCLEOTIDE SEQUENCE</scope>
</reference>
<sequence length="616" mass="70277">MSDSIKHECGIAMLRLLKPLDYYEKKYGNKFWGLNKMYLLMEKQHNRGQDGAGLASVKFNTEPGVPYINIEKSNSKTPIQDVISRAFANEKFVSELYLGHLRYGTFGKNEIENLHPFLRESNWKTRSVILAGNFNLTNIDVMMDKLVELGQHPVKTADTAVILEKIGHFVDKEVETIFRKYKDQGMDNMTITNKIAQEINIAKILQQSSKRWDGGYVMGGILGHGDAFVLRDPNGIRPCFYYYNDEFVVAASERPTILTALNMKRDEVKELGCGEALIIKRDGTISIEQILPAAEKPAKCSFERIYFSRGTDSSIYQERKNLGRNLRESVLKAINYDLNNTIISYIPNTASVAFQGLAQSLNDYTNQLRVNKIVEKQKEGTISKEELEEIFSQDCVRRDYLVVKDVKMRTFITNANDRDDMVAHVYDVTYGQIRDHVDNLVVLDDSIVRGTTLKQSILRIIDRLNPKKIVVASSAPQIRYPDCYGIDMSRMNEFIAFNATIALLKENNLTHIIDEVYQKCKAQINLPSEEIVNHVREIYKPFTNEQITAKITQLLTPEDCKAEVEIVFQTIEGLHKACPNHTGDWYFTGNYPTPGGNKVVNQAFINFYEGNSKRAY</sequence>
<gene>
    <name evidence="4" type="primary">purF_19</name>
    <name evidence="4" type="ORF">SDC9_37577</name>
</gene>
<dbReference type="AlphaFoldDB" id="A0A644VJT5"/>
<name>A0A644VJT5_9ZZZZ</name>
<comment type="caution">
    <text evidence="4">The sequence shown here is derived from an EMBL/GenBank/DDBJ whole genome shotgun (WGS) entry which is preliminary data.</text>
</comment>
<dbReference type="SUPFAM" id="SSF53271">
    <property type="entry name" value="PRTase-like"/>
    <property type="match status" value="1"/>
</dbReference>
<dbReference type="InterPro" id="IPR029055">
    <property type="entry name" value="Ntn_hydrolases_N"/>
</dbReference>
<dbReference type="Gene3D" id="3.60.20.10">
    <property type="entry name" value="Glutamine Phosphoribosylpyrophosphate, subunit 1, domain 1"/>
    <property type="match status" value="1"/>
</dbReference>
<dbReference type="PROSITE" id="PS51278">
    <property type="entry name" value="GATASE_TYPE_2"/>
    <property type="match status" value="1"/>
</dbReference>
<dbReference type="GO" id="GO:0004044">
    <property type="term" value="F:amidophosphoribosyltransferase activity"/>
    <property type="evidence" value="ECO:0007669"/>
    <property type="project" value="UniProtKB-EC"/>
</dbReference>
<keyword evidence="2" id="KW-0315">Glutamine amidotransferase</keyword>
<keyword evidence="4" id="KW-0328">Glycosyltransferase</keyword>
<dbReference type="PANTHER" id="PTHR11907">
    <property type="entry name" value="AMIDOPHOSPHORIBOSYLTRANSFERASE"/>
    <property type="match status" value="1"/>
</dbReference>
<evidence type="ECO:0000256" key="2">
    <source>
        <dbReference type="ARBA" id="ARBA00022962"/>
    </source>
</evidence>
<organism evidence="4">
    <name type="scientific">bioreactor metagenome</name>
    <dbReference type="NCBI Taxonomy" id="1076179"/>
    <lineage>
        <taxon>unclassified sequences</taxon>
        <taxon>metagenomes</taxon>
        <taxon>ecological metagenomes</taxon>
    </lineage>
</organism>
<proteinExistence type="predicted"/>
<protein>
    <submittedName>
        <fullName evidence="4">Amidophosphoribosyltransferase</fullName>
        <ecNumber evidence="4">2.4.2.14</ecNumber>
    </submittedName>
</protein>
<accession>A0A644VJT5</accession>
<dbReference type="InterPro" id="IPR017932">
    <property type="entry name" value="GATase_2_dom"/>
</dbReference>
<dbReference type="Gene3D" id="3.40.50.2020">
    <property type="match status" value="1"/>
</dbReference>
<dbReference type="EC" id="2.4.2.14" evidence="4"/>
<keyword evidence="1 4" id="KW-0808">Transferase</keyword>
<evidence type="ECO:0000259" key="3">
    <source>
        <dbReference type="PROSITE" id="PS51278"/>
    </source>
</evidence>
<dbReference type="EMBL" id="VSSQ01000331">
    <property type="protein sequence ID" value="MPL91505.1"/>
    <property type="molecule type" value="Genomic_DNA"/>
</dbReference>
<dbReference type="InterPro" id="IPR026869">
    <property type="entry name" value="EgtC-like"/>
</dbReference>
<dbReference type="Pfam" id="PF13230">
    <property type="entry name" value="GATase_4"/>
    <property type="match status" value="1"/>
</dbReference>
<dbReference type="InterPro" id="IPR029057">
    <property type="entry name" value="PRTase-like"/>
</dbReference>